<feature type="compositionally biased region" description="Polar residues" evidence="1">
    <location>
        <begin position="267"/>
        <end position="277"/>
    </location>
</feature>
<evidence type="ECO:0008006" key="4">
    <source>
        <dbReference type="Google" id="ProtNLM"/>
    </source>
</evidence>
<evidence type="ECO:0000313" key="2">
    <source>
        <dbReference type="EMBL" id="GAX73645.1"/>
    </source>
</evidence>
<evidence type="ECO:0000256" key="1">
    <source>
        <dbReference type="SAM" id="MobiDB-lite"/>
    </source>
</evidence>
<dbReference type="Gene3D" id="3.90.1720.10">
    <property type="entry name" value="endopeptidase domain like (from Nostoc punctiforme)"/>
    <property type="match status" value="1"/>
</dbReference>
<dbReference type="EMBL" id="BEGY01000004">
    <property type="protein sequence ID" value="GAX73645.1"/>
    <property type="molecule type" value="Genomic_DNA"/>
</dbReference>
<keyword evidence="3" id="KW-1185">Reference proteome</keyword>
<gene>
    <name evidence="2" type="ORF">CEUSTIGMA_g1096.t1</name>
</gene>
<feature type="region of interest" description="Disordered" evidence="1">
    <location>
        <begin position="267"/>
        <end position="286"/>
    </location>
</feature>
<proteinExistence type="predicted"/>
<feature type="region of interest" description="Disordered" evidence="1">
    <location>
        <begin position="1"/>
        <end position="20"/>
    </location>
</feature>
<sequence length="352" mass="39347">MSLRDDDPATIKGDELSKEDEIFRGAESSSVDMVVPTPSLQEAFKAWKKSNDAKKELDVELDILSKLIPTRNLKDPCHKQALRVMFLDLVRSFLGVPYAKRFHQPDEACVCDGCRESGRQLYYEPLFADCCSLVRRAARRMEQHLGFRLGPGNQAYQFDTLPIRVSSVERLEPGDLIFYSGTCYNPDSKRYHFNMTHVEVFIGGDSGEATIGSRERYKWVKEYDSYQFKSARWSLIQHHFCKIDTWLEGVCAPQNPTYWTASVNRGSSSLGGSSQTAGPARRPFSASARRSAYSRALLGNVGSMAAKEQALKSSYSVQSSEISSRENRHDAASSKIGYAQGADEDGQEAGDD</sequence>
<accession>A0A250WS27</accession>
<dbReference type="Proteomes" id="UP000232323">
    <property type="component" value="Unassembled WGS sequence"/>
</dbReference>
<dbReference type="PANTHER" id="PTHR47664:SF1">
    <property type="entry name" value="CHROMOSOME UNDETERMINED SCAFFOLD_14, WHOLE GENOME SHOTGUN SEQUENCE"/>
    <property type="match status" value="1"/>
</dbReference>
<dbReference type="PANTHER" id="PTHR47664">
    <property type="entry name" value="NLPC_P60 DOMAIN-CONTAINING PROTEIN"/>
    <property type="match status" value="1"/>
</dbReference>
<dbReference type="AlphaFoldDB" id="A0A250WS27"/>
<protein>
    <recommendedName>
        <fullName evidence="4">NlpC/P60 domain-containing protein</fullName>
    </recommendedName>
</protein>
<feature type="compositionally biased region" description="Acidic residues" evidence="1">
    <location>
        <begin position="342"/>
        <end position="352"/>
    </location>
</feature>
<dbReference type="OrthoDB" id="202825at2759"/>
<feature type="region of interest" description="Disordered" evidence="1">
    <location>
        <begin position="316"/>
        <end position="352"/>
    </location>
</feature>
<organism evidence="2 3">
    <name type="scientific">Chlamydomonas eustigma</name>
    <dbReference type="NCBI Taxonomy" id="1157962"/>
    <lineage>
        <taxon>Eukaryota</taxon>
        <taxon>Viridiplantae</taxon>
        <taxon>Chlorophyta</taxon>
        <taxon>core chlorophytes</taxon>
        <taxon>Chlorophyceae</taxon>
        <taxon>CS clade</taxon>
        <taxon>Chlamydomonadales</taxon>
        <taxon>Chlamydomonadaceae</taxon>
        <taxon>Chlamydomonas</taxon>
    </lineage>
</organism>
<name>A0A250WS27_9CHLO</name>
<feature type="compositionally biased region" description="Basic and acidic residues" evidence="1">
    <location>
        <begin position="323"/>
        <end position="332"/>
    </location>
</feature>
<dbReference type="STRING" id="1157962.A0A250WS27"/>
<evidence type="ECO:0000313" key="3">
    <source>
        <dbReference type="Proteomes" id="UP000232323"/>
    </source>
</evidence>
<comment type="caution">
    <text evidence="2">The sequence shown here is derived from an EMBL/GenBank/DDBJ whole genome shotgun (WGS) entry which is preliminary data.</text>
</comment>
<reference evidence="2 3" key="1">
    <citation type="submission" date="2017-08" db="EMBL/GenBank/DDBJ databases">
        <title>Acidophilic green algal genome provides insights into adaptation to an acidic environment.</title>
        <authorList>
            <person name="Hirooka S."/>
            <person name="Hirose Y."/>
            <person name="Kanesaki Y."/>
            <person name="Higuchi S."/>
            <person name="Fujiwara T."/>
            <person name="Onuma R."/>
            <person name="Era A."/>
            <person name="Ohbayashi R."/>
            <person name="Uzuka A."/>
            <person name="Nozaki H."/>
            <person name="Yoshikawa H."/>
            <person name="Miyagishima S.Y."/>
        </authorList>
    </citation>
    <scope>NUCLEOTIDE SEQUENCE [LARGE SCALE GENOMIC DNA]</scope>
    <source>
        <strain evidence="2 3">NIES-2499</strain>
    </source>
</reference>